<dbReference type="Pfam" id="PF24883">
    <property type="entry name" value="NPHP3_N"/>
    <property type="match status" value="1"/>
</dbReference>
<dbReference type="PANTHER" id="PTHR10039:SF5">
    <property type="entry name" value="NACHT DOMAIN-CONTAINING PROTEIN"/>
    <property type="match status" value="1"/>
</dbReference>
<reference evidence="5" key="1">
    <citation type="journal article" date="2020" name="Stud. Mycol.">
        <title>101 Dothideomycetes genomes: a test case for predicting lifestyles and emergence of pathogens.</title>
        <authorList>
            <person name="Haridas S."/>
            <person name="Albert R."/>
            <person name="Binder M."/>
            <person name="Bloem J."/>
            <person name="Labutti K."/>
            <person name="Salamov A."/>
            <person name="Andreopoulos B."/>
            <person name="Baker S."/>
            <person name="Barry K."/>
            <person name="Bills G."/>
            <person name="Bluhm B."/>
            <person name="Cannon C."/>
            <person name="Castanera R."/>
            <person name="Culley D."/>
            <person name="Daum C."/>
            <person name="Ezra D."/>
            <person name="Gonzalez J."/>
            <person name="Henrissat B."/>
            <person name="Kuo A."/>
            <person name="Liang C."/>
            <person name="Lipzen A."/>
            <person name="Lutzoni F."/>
            <person name="Magnuson J."/>
            <person name="Mondo S."/>
            <person name="Nolan M."/>
            <person name="Ohm R."/>
            <person name="Pangilinan J."/>
            <person name="Park H.-J."/>
            <person name="Ramirez L."/>
            <person name="Alfaro M."/>
            <person name="Sun H."/>
            <person name="Tritt A."/>
            <person name="Yoshinaga Y."/>
            <person name="Zwiers L.-H."/>
            <person name="Turgeon B."/>
            <person name="Goodwin S."/>
            <person name="Spatafora J."/>
            <person name="Crous P."/>
            <person name="Grigoriev I."/>
        </authorList>
    </citation>
    <scope>NUCLEOTIDE SEQUENCE</scope>
    <source>
        <strain evidence="5">Tuck. ex Michener</strain>
    </source>
</reference>
<dbReference type="Pfam" id="PF25053">
    <property type="entry name" value="DUF7791"/>
    <property type="match status" value="1"/>
</dbReference>
<evidence type="ECO:0000259" key="3">
    <source>
        <dbReference type="Pfam" id="PF24883"/>
    </source>
</evidence>
<dbReference type="OrthoDB" id="3558752at2759"/>
<evidence type="ECO:0008006" key="7">
    <source>
        <dbReference type="Google" id="ProtNLM"/>
    </source>
</evidence>
<evidence type="ECO:0000313" key="5">
    <source>
        <dbReference type="EMBL" id="KAF2236895.1"/>
    </source>
</evidence>
<sequence length="564" mass="63955">MILDPLSALGVAGNIVQFVQFSGELVSRAVELYRSSTGLLQQHKELLASAELLKQDSQALLDDFAGVFGESKDERSLRNLVKLYHELAAKLVAVLEDLKPKSEHRKWEAVRQTLRTAYRDSAINSLIERMRLLRDALNNHLLISLNSKSLSLLNNLIKQQKNLNFISQPLDLHPLEAIVTSVKYLQEIINSCDEEEDLKPSRKKARRHFNDFSVTMPDGEPGEGPDNEARESDGEEPEHIHEEEPLVMPQNMGKWSYTLLASAKRARIIRAQYRVLISLRFGDMRTRESNIHDAYENTYNWVVETDRGEQEETPNEIPVVNTWLGSEGGVFWLAGKAGSGKSTLMKHIIRQANLKMLLHRCRGASIVDDTSTDWPRTDLLQLLRRFVALDFPKTAFCLFIDGLDECGEDLFDLIAVLLNVYLQETSELLQTSVAAVEPLSIMLYQALLEPDIDAYEARCKAIFSVSDLNTFLISLEQTKKRVNARCQDLLETIDCSLSVSIISNAFKQAYHGSKVEFLQRTVADFLREPEMTTLLSEHVGEDFDPNSKINKCSQAIFRLFDDLI</sequence>
<protein>
    <recommendedName>
        <fullName evidence="7">NACHT domain-containing protein</fullName>
    </recommendedName>
</protein>
<feature type="region of interest" description="Disordered" evidence="2">
    <location>
        <begin position="199"/>
        <end position="247"/>
    </location>
</feature>
<dbReference type="InterPro" id="IPR056884">
    <property type="entry name" value="NPHP3-like_N"/>
</dbReference>
<dbReference type="AlphaFoldDB" id="A0A6A6HFM8"/>
<accession>A0A6A6HFM8</accession>
<feature type="domain" description="Nephrocystin 3-like N-terminal" evidence="3">
    <location>
        <begin position="320"/>
        <end position="352"/>
    </location>
</feature>
<keyword evidence="1" id="KW-0677">Repeat</keyword>
<evidence type="ECO:0000256" key="1">
    <source>
        <dbReference type="ARBA" id="ARBA00022737"/>
    </source>
</evidence>
<gene>
    <name evidence="5" type="ORF">EV356DRAFT_512184</name>
</gene>
<dbReference type="PANTHER" id="PTHR10039">
    <property type="entry name" value="AMELOGENIN"/>
    <property type="match status" value="1"/>
</dbReference>
<evidence type="ECO:0000313" key="6">
    <source>
        <dbReference type="Proteomes" id="UP000800092"/>
    </source>
</evidence>
<organism evidence="5 6">
    <name type="scientific">Viridothelium virens</name>
    <name type="common">Speckled blister lichen</name>
    <name type="synonym">Trypethelium virens</name>
    <dbReference type="NCBI Taxonomy" id="1048519"/>
    <lineage>
        <taxon>Eukaryota</taxon>
        <taxon>Fungi</taxon>
        <taxon>Dikarya</taxon>
        <taxon>Ascomycota</taxon>
        <taxon>Pezizomycotina</taxon>
        <taxon>Dothideomycetes</taxon>
        <taxon>Dothideomycetes incertae sedis</taxon>
        <taxon>Trypetheliales</taxon>
        <taxon>Trypetheliaceae</taxon>
        <taxon>Viridothelium</taxon>
    </lineage>
</organism>
<proteinExistence type="predicted"/>
<dbReference type="Gene3D" id="3.40.50.300">
    <property type="entry name" value="P-loop containing nucleotide triphosphate hydrolases"/>
    <property type="match status" value="1"/>
</dbReference>
<dbReference type="SUPFAM" id="SSF52540">
    <property type="entry name" value="P-loop containing nucleoside triphosphate hydrolases"/>
    <property type="match status" value="1"/>
</dbReference>
<feature type="domain" description="DUF7791" evidence="4">
    <location>
        <begin position="420"/>
        <end position="549"/>
    </location>
</feature>
<dbReference type="Proteomes" id="UP000800092">
    <property type="component" value="Unassembled WGS sequence"/>
</dbReference>
<evidence type="ECO:0000256" key="2">
    <source>
        <dbReference type="SAM" id="MobiDB-lite"/>
    </source>
</evidence>
<dbReference type="InterPro" id="IPR056693">
    <property type="entry name" value="DUF7791"/>
</dbReference>
<name>A0A6A6HFM8_VIRVR</name>
<dbReference type="InterPro" id="IPR027417">
    <property type="entry name" value="P-loop_NTPase"/>
</dbReference>
<dbReference type="EMBL" id="ML991782">
    <property type="protein sequence ID" value="KAF2236895.1"/>
    <property type="molecule type" value="Genomic_DNA"/>
</dbReference>
<keyword evidence="6" id="KW-1185">Reference proteome</keyword>
<evidence type="ECO:0000259" key="4">
    <source>
        <dbReference type="Pfam" id="PF25053"/>
    </source>
</evidence>
<feature type="compositionally biased region" description="Basic and acidic residues" evidence="2">
    <location>
        <begin position="227"/>
        <end position="244"/>
    </location>
</feature>